<feature type="domain" description="Peptidase S9 prolyl oligopeptidase catalytic" evidence="1">
    <location>
        <begin position="160"/>
        <end position="330"/>
    </location>
</feature>
<dbReference type="SUPFAM" id="SSF53474">
    <property type="entry name" value="alpha/beta-Hydrolases"/>
    <property type="match status" value="1"/>
</dbReference>
<evidence type="ECO:0000313" key="3">
    <source>
        <dbReference type="Proteomes" id="UP000235682"/>
    </source>
</evidence>
<keyword evidence="3" id="KW-1185">Reference proteome</keyword>
<dbReference type="EMBL" id="PNHE01000023">
    <property type="protein sequence ID" value="PMC58151.1"/>
    <property type="molecule type" value="Genomic_DNA"/>
</dbReference>
<dbReference type="PANTHER" id="PTHR43358:SF4">
    <property type="entry name" value="ALPHA_BETA HYDROLASE FOLD-1 DOMAIN-CONTAINING PROTEIN"/>
    <property type="match status" value="1"/>
</dbReference>
<evidence type="ECO:0000313" key="2">
    <source>
        <dbReference type="EMBL" id="PMC58151.1"/>
    </source>
</evidence>
<dbReference type="InterPro" id="IPR029058">
    <property type="entry name" value="AB_hydrolase_fold"/>
</dbReference>
<gene>
    <name evidence="2" type="ORF">CJ205_05775</name>
</gene>
<accession>A0A1G8JBB4</accession>
<proteinExistence type="predicted"/>
<evidence type="ECO:0000259" key="1">
    <source>
        <dbReference type="Pfam" id="PF00326"/>
    </source>
</evidence>
<dbReference type="STRING" id="84521.SAMN04487994_10046"/>
<dbReference type="RefSeq" id="WP_092084084.1">
    <property type="nucleotide sequence ID" value="NZ_FNEL01000004.1"/>
</dbReference>
<organism evidence="2 3">
    <name type="scientific">Dolosicoccus paucivorans</name>
    <dbReference type="NCBI Taxonomy" id="84521"/>
    <lineage>
        <taxon>Bacteria</taxon>
        <taxon>Bacillati</taxon>
        <taxon>Bacillota</taxon>
        <taxon>Bacilli</taxon>
        <taxon>Lactobacillales</taxon>
        <taxon>Aerococcaceae</taxon>
        <taxon>Dolosicoccus</taxon>
    </lineage>
</organism>
<dbReference type="Gene3D" id="3.40.50.1820">
    <property type="entry name" value="alpha/beta hydrolase"/>
    <property type="match status" value="1"/>
</dbReference>
<comment type="caution">
    <text evidence="2">The sequence shown here is derived from an EMBL/GenBank/DDBJ whole genome shotgun (WGS) entry which is preliminary data.</text>
</comment>
<protein>
    <submittedName>
        <fullName evidence="2">Alpha/beta hydrolase</fullName>
    </submittedName>
</protein>
<dbReference type="Proteomes" id="UP000235682">
    <property type="component" value="Unassembled WGS sequence"/>
</dbReference>
<dbReference type="InterPro" id="IPR001375">
    <property type="entry name" value="Peptidase_S9_cat"/>
</dbReference>
<keyword evidence="2" id="KW-0378">Hydrolase</keyword>
<dbReference type="InterPro" id="IPR052920">
    <property type="entry name" value="DNA-binding_regulatory"/>
</dbReference>
<dbReference type="Pfam" id="PF00326">
    <property type="entry name" value="Peptidase_S9"/>
    <property type="match status" value="1"/>
</dbReference>
<dbReference type="OrthoDB" id="9776685at2"/>
<dbReference type="AlphaFoldDB" id="A0A1G8JBB4"/>
<name>A0A1G8JBB4_9LACT</name>
<sequence length="334" mass="37814">MKENKSQLTFKKKALITLTILILTTVGLTIGIGNYFVNYALVPQSGGDDRQVDLSLQTGDELETIHAARQKHVIKRDEWLESVKADQEEIQIESNDGLTLTGHIFTQPKPTNDWVIIVHGYQSTEEEALLVAPHFYSKEYNILSIQQRAHGKSEGEYITMGAKESEDLLNWTQWLIEKEPESDIVWHGTSMGAATVMMAAPQAPEQVYAIIEDCGYTTAWDIFSSELKLRFNLPSFPVLNMANIVAKARADVNFRQASSIEAVRQSSVPMLFIHGTADDFVPEWMVYDLYDAKEVGLKELYTVPQAGHTEAKFKDGSNYYEKIDQFIEQARQER</sequence>
<dbReference type="PANTHER" id="PTHR43358">
    <property type="entry name" value="ALPHA/BETA-HYDROLASE"/>
    <property type="match status" value="1"/>
</dbReference>
<dbReference type="GO" id="GO:0008236">
    <property type="term" value="F:serine-type peptidase activity"/>
    <property type="evidence" value="ECO:0007669"/>
    <property type="project" value="InterPro"/>
</dbReference>
<reference evidence="2 3" key="1">
    <citation type="submission" date="2017-09" db="EMBL/GenBank/DDBJ databases">
        <title>Bacterial strain isolated from the female urinary microbiota.</title>
        <authorList>
            <person name="Thomas-White K."/>
            <person name="Kumar N."/>
            <person name="Forster S."/>
            <person name="Putonti C."/>
            <person name="Lawley T."/>
            <person name="Wolfe A.J."/>
        </authorList>
    </citation>
    <scope>NUCLEOTIDE SEQUENCE [LARGE SCALE GENOMIC DNA]</scope>
    <source>
        <strain evidence="2 3">UMB0852</strain>
    </source>
</reference>
<dbReference type="GO" id="GO:0006508">
    <property type="term" value="P:proteolysis"/>
    <property type="evidence" value="ECO:0007669"/>
    <property type="project" value="InterPro"/>
</dbReference>